<dbReference type="EMBL" id="JAUEPR010000028">
    <property type="protein sequence ID" value="KAK0474229.1"/>
    <property type="molecule type" value="Genomic_DNA"/>
</dbReference>
<proteinExistence type="predicted"/>
<accession>A0AA39NZ64</accession>
<name>A0AA39NZ64_9AGAR</name>
<organism evidence="1 2">
    <name type="scientific">Armillaria novae-zelandiae</name>
    <dbReference type="NCBI Taxonomy" id="153914"/>
    <lineage>
        <taxon>Eukaryota</taxon>
        <taxon>Fungi</taxon>
        <taxon>Dikarya</taxon>
        <taxon>Basidiomycota</taxon>
        <taxon>Agaricomycotina</taxon>
        <taxon>Agaricomycetes</taxon>
        <taxon>Agaricomycetidae</taxon>
        <taxon>Agaricales</taxon>
        <taxon>Marasmiineae</taxon>
        <taxon>Physalacriaceae</taxon>
        <taxon>Armillaria</taxon>
    </lineage>
</organism>
<gene>
    <name evidence="1" type="ORF">IW261DRAFT_1423101</name>
</gene>
<evidence type="ECO:0000313" key="1">
    <source>
        <dbReference type="EMBL" id="KAK0474229.1"/>
    </source>
</evidence>
<comment type="caution">
    <text evidence="1">The sequence shown here is derived from an EMBL/GenBank/DDBJ whole genome shotgun (WGS) entry which is preliminary data.</text>
</comment>
<dbReference type="AlphaFoldDB" id="A0AA39NZ64"/>
<keyword evidence="2" id="KW-1185">Reference proteome</keyword>
<evidence type="ECO:0000313" key="2">
    <source>
        <dbReference type="Proteomes" id="UP001175227"/>
    </source>
</evidence>
<dbReference type="Proteomes" id="UP001175227">
    <property type="component" value="Unassembled WGS sequence"/>
</dbReference>
<reference evidence="1" key="1">
    <citation type="submission" date="2023-06" db="EMBL/GenBank/DDBJ databases">
        <authorList>
            <consortium name="Lawrence Berkeley National Laboratory"/>
            <person name="Ahrendt S."/>
            <person name="Sahu N."/>
            <person name="Indic B."/>
            <person name="Wong-Bajracharya J."/>
            <person name="Merenyi Z."/>
            <person name="Ke H.-M."/>
            <person name="Monk M."/>
            <person name="Kocsube S."/>
            <person name="Drula E."/>
            <person name="Lipzen A."/>
            <person name="Balint B."/>
            <person name="Henrissat B."/>
            <person name="Andreopoulos B."/>
            <person name="Martin F.M."/>
            <person name="Harder C.B."/>
            <person name="Rigling D."/>
            <person name="Ford K.L."/>
            <person name="Foster G.D."/>
            <person name="Pangilinan J."/>
            <person name="Papanicolaou A."/>
            <person name="Barry K."/>
            <person name="LaButti K."/>
            <person name="Viragh M."/>
            <person name="Koriabine M."/>
            <person name="Yan M."/>
            <person name="Riley R."/>
            <person name="Champramary S."/>
            <person name="Plett K.L."/>
            <person name="Tsai I.J."/>
            <person name="Slot J."/>
            <person name="Sipos G."/>
            <person name="Plett J."/>
            <person name="Nagy L.G."/>
            <person name="Grigoriev I.V."/>
        </authorList>
    </citation>
    <scope>NUCLEOTIDE SEQUENCE</scope>
    <source>
        <strain evidence="1">ICMP 16352</strain>
    </source>
</reference>
<sequence length="225" mass="25735">MVREKVWLMRLLPIIQTDNLQRHFIREESRTGKSGELPDTIDWLNKLATVWNGSGDFHSLNKDEDARFIYQVKQTNNSVEWYGGVRFRYIVPPFSGSFNEDPDPPSSKIKNRLPPEAVVHFIHNVKTSRQDFHTSTATSFLEPTGYRLFLEAMFPRLAKPFLHSSLAIEASDIDIDGANGRVWDDRRIKFTTISFFIPGAAETSFPGKDCLFSESQARTYNVSTA</sequence>
<protein>
    <submittedName>
        <fullName evidence="1">Uncharacterized protein</fullName>
    </submittedName>
</protein>